<feature type="domain" description="Disease resistance N-terminal" evidence="5">
    <location>
        <begin position="10"/>
        <end position="100"/>
    </location>
</feature>
<evidence type="ECO:0000256" key="1">
    <source>
        <dbReference type="ARBA" id="ARBA00022737"/>
    </source>
</evidence>
<dbReference type="Pfam" id="PF18052">
    <property type="entry name" value="Rx_N"/>
    <property type="match status" value="1"/>
</dbReference>
<accession>A0AAV6JGE1</accession>
<feature type="region of interest" description="Disordered" evidence="4">
    <location>
        <begin position="156"/>
        <end position="193"/>
    </location>
</feature>
<evidence type="ECO:0008006" key="11">
    <source>
        <dbReference type="Google" id="ProtNLM"/>
    </source>
</evidence>
<keyword evidence="2" id="KW-0547">Nucleotide-binding</keyword>
<feature type="domain" description="Disease resistance protein At4g27190-like leucine-rich repeats" evidence="6">
    <location>
        <begin position="887"/>
        <end position="1002"/>
    </location>
</feature>
<sequence>MAIAEIFLTAFIQVVFEKLASRDLLSFARREKIHDLLLKWSRMLGEIDAVLADAEEKQMKTGQRGIKLWLEDLEDLAYDLDDVLDEFSTEALRQHVLNESRASTSQVRALMPTCCTRFNPSTIVSDFRMRSKMDEITKRLKDLFDRRIGLGLQIVDAGHPTRPPQRPPTSSFIHEPCLYGRDGDQKKPKGQKQMEDLGREYFRELLSRSFFQPSSSGGHEVSLFVMHDLINDLAQFVADRICLRLGENPENNEDHKNITKARHSSYIRGHLDGKKRFEAFRKAKNVRSFLPFGLRDRNTYSDHRSFLTSNVPLHLLPGLKRLRVLSLSRYQICELPGSIGDLKHVRFLDLSFALIATLPESISTMYNLQTLILSYCTKLSKLPATTSNLINLRHLNVTGADSLQEMPPKIGELTCLQTLSNFIVSQDEGSTINELKNLIHLRGTLCISGLENVADALDASRANLKDKQGLDVLLMKWSNVSDNSRSASVESNVLDMLRPHINLKELTIIGYHGLTFPTWVGNSLFCNMVSLKFQNCENCISLPHLGQLPSLENLHIQGMKAIENIGLEFYGLGCSNPFPALQILTLENMPEWQDWSHFGVEERAQAFIRLSELSIKRCPKLLGKLPKNLPRLKKLEIKECPLLVFAWAPSPTELNQVRNTLHFEALMSLSLTHVLIPDSWNPEVGNEAMLENARYSHLSSLISLTIKNIQGLRCLPGWFLQGLTGLQELFIRGCQELTSLWKNEVRQRHQLPALRRLKIENCPQLISFCKEDENKDNEEGLQQHEELPYLMMLEHLEMTYCEKLERLPQELHNLKYLQDLIIFQCPCLISFPKEGLPSTLTTLRITNCDALQSLPELTMLSSLEILEVSVCPSLTYLSCSKTGLPPTLKSLVLDYCGNLESILAEEGMKINCPSLESVLIGSCESLKSLPDLMQNNYNSGCLRNLSQLCIHDCDNVESIPEGWFTATNLRELRMYRCKKLKGPPYRVYNNLTSLQKLYGDNCISATGLVSCILNNAQFTNLTELRIVNVDMGNKPRSEWGLHRLSSLTTLLLGRYGGASFPPEEKDGMMQWLPPSLTTLHISAFPNLEKLYCKDFQNLPSLGELEIWKCPKLTTITELGQLPSLSKLLIDHCPNVESFSAEDQAFRLPPSILRLYIYGCSKLKERCEKKKGQYWPLISHIPHVEIDGRLQDTTPQIEATNAKPPVQNKYLNNNDYAGDKQEGALRYDSAEGTSAGRCRMEPWPDLSLSHASKTHQDSMGTEVSKDVTEITEIDSSRCDATSQLDGSSSIFQNQLDDGEQSDFVDYGWSNIGSFDDLDRIFRFPGTFTKPLTMTPQEKIEKLRRRQQMQALLAIQRQQQQFSNKVSSSDHSVSLKCHDDQIQLMPGGNIEVEETVSTLLSVDPNSPAVHDGLNTIPMVVDDCYSVEAITLHQLREIVAKLDIRMRNFMRDSLFRLAQSAMHRNYAGDTSSINKNSGDELEVCTDETSSHTSFTRIPDLETQTNHIDRAVAHLLFHRPELSGKHSQTPESPSLTKLPCEINTGGLLSSPREFLSDNSRRKRKPHFIVENAANEASDAGNKEIGAPNQ</sequence>
<evidence type="ECO:0000259" key="5">
    <source>
        <dbReference type="Pfam" id="PF18052"/>
    </source>
</evidence>
<dbReference type="PANTHER" id="PTHR47186">
    <property type="entry name" value="LEUCINE-RICH REPEAT-CONTAINING PROTEIN 57"/>
    <property type="match status" value="1"/>
</dbReference>
<dbReference type="SUPFAM" id="SSF52058">
    <property type="entry name" value="L domain-like"/>
    <property type="match status" value="2"/>
</dbReference>
<evidence type="ECO:0000259" key="6">
    <source>
        <dbReference type="Pfam" id="PF23247"/>
    </source>
</evidence>
<evidence type="ECO:0000313" key="10">
    <source>
        <dbReference type="Proteomes" id="UP000823749"/>
    </source>
</evidence>
<dbReference type="Gene3D" id="1.20.5.4130">
    <property type="match status" value="1"/>
</dbReference>
<name>A0AAV6JGE1_9ERIC</name>
<keyword evidence="3" id="KW-0611">Plant defense</keyword>
<dbReference type="EMBL" id="JACTNZ010000007">
    <property type="protein sequence ID" value="KAG5539185.1"/>
    <property type="molecule type" value="Genomic_DNA"/>
</dbReference>
<evidence type="ECO:0000259" key="7">
    <source>
        <dbReference type="Pfam" id="PF23559"/>
    </source>
</evidence>
<dbReference type="Pfam" id="PF25019">
    <property type="entry name" value="LRR_R13L1-DRL21"/>
    <property type="match status" value="1"/>
</dbReference>
<protein>
    <recommendedName>
        <fullName evidence="11">Rx N-terminal domain-containing protein</fullName>
    </recommendedName>
</protein>
<evidence type="ECO:0000256" key="3">
    <source>
        <dbReference type="ARBA" id="ARBA00022821"/>
    </source>
</evidence>
<feature type="region of interest" description="Disordered" evidence="4">
    <location>
        <begin position="1545"/>
        <end position="1585"/>
    </location>
</feature>
<gene>
    <name evidence="9" type="ORF">RHGRI_019672</name>
</gene>
<evidence type="ECO:0000313" key="9">
    <source>
        <dbReference type="EMBL" id="KAG5539185.1"/>
    </source>
</evidence>
<dbReference type="PANTHER" id="PTHR47186:SF41">
    <property type="entry name" value="OS12G0131701 PROTEIN"/>
    <property type="match status" value="1"/>
</dbReference>
<feature type="compositionally biased region" description="Basic and acidic residues" evidence="4">
    <location>
        <begin position="181"/>
        <end position="193"/>
    </location>
</feature>
<dbReference type="Gene3D" id="3.80.10.10">
    <property type="entry name" value="Ribonuclease Inhibitor"/>
    <property type="match status" value="4"/>
</dbReference>
<dbReference type="Proteomes" id="UP000823749">
    <property type="component" value="Chromosome 7"/>
</dbReference>
<dbReference type="InterPro" id="IPR057135">
    <property type="entry name" value="At4g27190-like_LRR"/>
</dbReference>
<dbReference type="InterPro" id="IPR058922">
    <property type="entry name" value="WHD_DRP"/>
</dbReference>
<dbReference type="SUPFAM" id="SSF52047">
    <property type="entry name" value="RNI-like"/>
    <property type="match status" value="1"/>
</dbReference>
<reference evidence="9" key="1">
    <citation type="submission" date="2020-08" db="EMBL/GenBank/DDBJ databases">
        <title>Plant Genome Project.</title>
        <authorList>
            <person name="Zhang R.-G."/>
        </authorList>
    </citation>
    <scope>NUCLEOTIDE SEQUENCE</scope>
    <source>
        <strain evidence="9">WSP0</strain>
        <tissue evidence="9">Leaf</tissue>
    </source>
</reference>
<dbReference type="Pfam" id="PF23559">
    <property type="entry name" value="WHD_DRP"/>
    <property type="match status" value="1"/>
</dbReference>
<dbReference type="InterPro" id="IPR056789">
    <property type="entry name" value="LRR_R13L1-DRL21"/>
</dbReference>
<dbReference type="GO" id="GO:0006952">
    <property type="term" value="P:defense response"/>
    <property type="evidence" value="ECO:0007669"/>
    <property type="project" value="UniProtKB-KW"/>
</dbReference>
<evidence type="ECO:0000256" key="2">
    <source>
        <dbReference type="ARBA" id="ARBA00022741"/>
    </source>
</evidence>
<keyword evidence="10" id="KW-1185">Reference proteome</keyword>
<organism evidence="9 10">
    <name type="scientific">Rhododendron griersonianum</name>
    <dbReference type="NCBI Taxonomy" id="479676"/>
    <lineage>
        <taxon>Eukaryota</taxon>
        <taxon>Viridiplantae</taxon>
        <taxon>Streptophyta</taxon>
        <taxon>Embryophyta</taxon>
        <taxon>Tracheophyta</taxon>
        <taxon>Spermatophyta</taxon>
        <taxon>Magnoliopsida</taxon>
        <taxon>eudicotyledons</taxon>
        <taxon>Gunneridae</taxon>
        <taxon>Pentapetalae</taxon>
        <taxon>asterids</taxon>
        <taxon>Ericales</taxon>
        <taxon>Ericaceae</taxon>
        <taxon>Ericoideae</taxon>
        <taxon>Rhodoreae</taxon>
        <taxon>Rhododendron</taxon>
    </lineage>
</organism>
<feature type="domain" description="R13L1/DRL21-like LRR repeat region" evidence="8">
    <location>
        <begin position="432"/>
        <end position="559"/>
    </location>
</feature>
<keyword evidence="1" id="KW-0677">Repeat</keyword>
<dbReference type="InterPro" id="IPR032675">
    <property type="entry name" value="LRR_dom_sf"/>
</dbReference>
<dbReference type="InterPro" id="IPR041118">
    <property type="entry name" value="Rx_N"/>
</dbReference>
<feature type="domain" description="Disease resistance protein winged helix" evidence="7">
    <location>
        <begin position="188"/>
        <end position="234"/>
    </location>
</feature>
<dbReference type="GO" id="GO:0000166">
    <property type="term" value="F:nucleotide binding"/>
    <property type="evidence" value="ECO:0007669"/>
    <property type="project" value="UniProtKB-KW"/>
</dbReference>
<proteinExistence type="predicted"/>
<evidence type="ECO:0000256" key="4">
    <source>
        <dbReference type="SAM" id="MobiDB-lite"/>
    </source>
</evidence>
<dbReference type="Pfam" id="PF23247">
    <property type="entry name" value="LRR_RPS2"/>
    <property type="match status" value="1"/>
</dbReference>
<comment type="caution">
    <text evidence="9">The sequence shown here is derived from an EMBL/GenBank/DDBJ whole genome shotgun (WGS) entry which is preliminary data.</text>
</comment>
<evidence type="ECO:0000259" key="8">
    <source>
        <dbReference type="Pfam" id="PF25019"/>
    </source>
</evidence>